<keyword evidence="1" id="KW-0614">Plasmid</keyword>
<geneLocation type="plasmid" evidence="1 2">
    <name>pKRAD02</name>
</geneLocation>
<name>A6WH69_KINRD</name>
<protein>
    <submittedName>
        <fullName evidence="1">Uncharacterized protein</fullName>
    </submittedName>
</protein>
<dbReference type="HOGENOM" id="CLU_1882967_0_0_11"/>
<proteinExistence type="predicted"/>
<accession>A6WH69</accession>
<keyword evidence="2" id="KW-1185">Reference proteome</keyword>
<dbReference type="EMBL" id="CP000752">
    <property type="protein sequence ID" value="ABS06158.1"/>
    <property type="molecule type" value="Genomic_DNA"/>
</dbReference>
<dbReference type="Proteomes" id="UP000001116">
    <property type="component" value="Plasmid pKRAD02"/>
</dbReference>
<organism evidence="1 2">
    <name type="scientific">Kineococcus radiotolerans (strain ATCC BAA-149 / DSM 14245 / SRS30216)</name>
    <dbReference type="NCBI Taxonomy" id="266940"/>
    <lineage>
        <taxon>Bacteria</taxon>
        <taxon>Bacillati</taxon>
        <taxon>Actinomycetota</taxon>
        <taxon>Actinomycetes</taxon>
        <taxon>Kineosporiales</taxon>
        <taxon>Kineosporiaceae</taxon>
        <taxon>Kineococcus</taxon>
    </lineage>
</organism>
<dbReference type="AlphaFoldDB" id="A6WH69"/>
<dbReference type="Pfam" id="PF25673">
    <property type="entry name" value="Terminase_7"/>
    <property type="match status" value="1"/>
</dbReference>
<gene>
    <name evidence="1" type="ordered locus">Krad_4700</name>
</gene>
<reference evidence="2" key="1">
    <citation type="journal article" date="2008" name="PLoS ONE">
        <title>Survival in nuclear waste, extreme resistance, and potential applications gleaned from the genome sequence of Kineococcus radiotolerans SRS30216.</title>
        <authorList>
            <person name="Bagwell C.E."/>
            <person name="Bhat S."/>
            <person name="Hawkins G.M."/>
            <person name="Smith B.W."/>
            <person name="Biswas T."/>
            <person name="Hoover T.R."/>
            <person name="Saunders E."/>
            <person name="Han C.S."/>
            <person name="Tsodikov O.V."/>
            <person name="Shimkets L.J."/>
        </authorList>
    </citation>
    <scope>NUCLEOTIDE SEQUENCE [LARGE SCALE GENOMIC DNA]</scope>
    <source>
        <strain evidence="2">ATCC BAA-149 / DSM 14245 / SRS30216</strain>
    </source>
</reference>
<dbReference type="KEGG" id="kra:Krad_4700"/>
<dbReference type="InterPro" id="IPR057972">
    <property type="entry name" value="Terminase_7"/>
</dbReference>
<evidence type="ECO:0000313" key="1">
    <source>
        <dbReference type="EMBL" id="ABS06158.1"/>
    </source>
</evidence>
<sequence length="135" mass="14948">MLPRDARSHRRPAGWTDLPVLGTAPNWSRPQQVPEVVREAGKDAVAEFWLLWSSPMASQWDPAADLAVTVRVVLLRTAIARGDEAGAKRMAELRALEDRLGLSALARERLRWHLPTAAPTEDDASVISLSSYLEN</sequence>
<evidence type="ECO:0000313" key="2">
    <source>
        <dbReference type="Proteomes" id="UP000001116"/>
    </source>
</evidence>